<feature type="binding site" evidence="6">
    <location>
        <begin position="251"/>
        <end position="257"/>
    </location>
    <ligand>
        <name>GTP</name>
        <dbReference type="ChEBI" id="CHEBI:37565"/>
    </ligand>
</feature>
<dbReference type="RefSeq" id="WP_116171793.1">
    <property type="nucleotide sequence ID" value="NZ_CP033058.2"/>
</dbReference>
<dbReference type="InterPro" id="IPR027368">
    <property type="entry name" value="MnmE_dom2"/>
</dbReference>
<dbReference type="NCBIfam" id="TIGR00450">
    <property type="entry name" value="mnmE_trmE_thdF"/>
    <property type="match status" value="1"/>
</dbReference>
<reference evidence="9" key="1">
    <citation type="submission" date="2019-03" db="EMBL/GenBank/DDBJ databases">
        <title>Draft Sequence and Annotation of the Mycoplasma phocicerebrale Strain 1049T Genome.</title>
        <authorList>
            <person name="Frasca S.Jr."/>
            <person name="Kutish G.F."/>
            <person name="Castellanos Gell J."/>
            <person name="Michaels D.L."/>
            <person name="Brown D.R."/>
        </authorList>
    </citation>
    <scope>NUCLEOTIDE SEQUENCE</scope>
    <source>
        <strain evidence="9">1049</strain>
    </source>
</reference>
<dbReference type="SUPFAM" id="SSF52540">
    <property type="entry name" value="P-loop containing nucleoside triphosphate hydrolases"/>
    <property type="match status" value="1"/>
</dbReference>
<feature type="binding site" evidence="6">
    <location>
        <position position="232"/>
    </location>
    <ligand>
        <name>K(+)</name>
        <dbReference type="ChEBI" id="CHEBI:29103"/>
    </ligand>
</feature>
<evidence type="ECO:0000256" key="7">
    <source>
        <dbReference type="RuleBase" id="RU003313"/>
    </source>
</evidence>
<feature type="binding site" evidence="6">
    <location>
        <position position="125"/>
    </location>
    <ligand>
        <name>(6S)-5-formyl-5,6,7,8-tetrahydrofolate</name>
        <dbReference type="ChEBI" id="CHEBI:57457"/>
    </ligand>
</feature>
<evidence type="ECO:0000256" key="1">
    <source>
        <dbReference type="ARBA" id="ARBA00011043"/>
    </source>
</evidence>
<dbReference type="InterPro" id="IPR031168">
    <property type="entry name" value="G_TrmE"/>
</dbReference>
<evidence type="ECO:0000259" key="8">
    <source>
        <dbReference type="PROSITE" id="PS51709"/>
    </source>
</evidence>
<keyword evidence="5 6" id="KW-0342">GTP-binding</keyword>
<evidence type="ECO:0000313" key="10">
    <source>
        <dbReference type="Proteomes" id="UP000256585"/>
    </source>
</evidence>
<feature type="binding site" evidence="6">
    <location>
        <position position="256"/>
    </location>
    <ligand>
        <name>K(+)</name>
        <dbReference type="ChEBI" id="CHEBI:29103"/>
    </ligand>
</feature>
<comment type="similarity">
    <text evidence="1 6 7">Belongs to the TRAFAC class TrmE-Era-EngA-EngB-Septin-like GTPase superfamily. TrmE GTPase family.</text>
</comment>
<dbReference type="HAMAP" id="MF_00379">
    <property type="entry name" value="GTPase_MnmE"/>
    <property type="match status" value="1"/>
</dbReference>
<dbReference type="InterPro" id="IPR005225">
    <property type="entry name" value="Small_GTP-bd"/>
</dbReference>
<dbReference type="InterPro" id="IPR018948">
    <property type="entry name" value="GTP-bd_TrmE_N"/>
</dbReference>
<keyword evidence="6" id="KW-0378">Hydrolase</keyword>
<keyword evidence="10" id="KW-1185">Reference proteome</keyword>
<dbReference type="AlphaFoldDB" id="A0A3Q9V5V7"/>
<gene>
    <name evidence="6 9" type="primary">mnmE</name>
    <name evidence="6" type="synonym">trmE</name>
    <name evidence="9" type="ORF">DMC14_003080</name>
</gene>
<proteinExistence type="inferred from homology"/>
<dbReference type="KEGG" id="mphc:DMC14_003080"/>
<dbReference type="Gene3D" id="3.40.50.300">
    <property type="entry name" value="P-loop containing nucleotide triphosphate hydrolases"/>
    <property type="match status" value="1"/>
</dbReference>
<dbReference type="InterPro" id="IPR027266">
    <property type="entry name" value="TrmE/GcvT-like"/>
</dbReference>
<dbReference type="EMBL" id="CP033058">
    <property type="protein sequence ID" value="AZZ65809.1"/>
    <property type="molecule type" value="Genomic_DNA"/>
</dbReference>
<dbReference type="NCBIfam" id="TIGR00231">
    <property type="entry name" value="small_GTP"/>
    <property type="match status" value="1"/>
</dbReference>
<feature type="binding site" evidence="6">
    <location>
        <begin position="276"/>
        <end position="279"/>
    </location>
    <ligand>
        <name>GTP</name>
        <dbReference type="ChEBI" id="CHEBI:37565"/>
    </ligand>
</feature>
<dbReference type="PROSITE" id="PS51709">
    <property type="entry name" value="G_TRME"/>
    <property type="match status" value="1"/>
</dbReference>
<feature type="binding site" evidence="6">
    <location>
        <begin position="232"/>
        <end position="237"/>
    </location>
    <ligand>
        <name>GTP</name>
        <dbReference type="ChEBI" id="CHEBI:37565"/>
    </ligand>
</feature>
<dbReference type="EC" id="3.6.-.-" evidence="6"/>
<dbReference type="InterPro" id="IPR006073">
    <property type="entry name" value="GTP-bd"/>
</dbReference>
<evidence type="ECO:0000256" key="2">
    <source>
        <dbReference type="ARBA" id="ARBA00022694"/>
    </source>
</evidence>
<dbReference type="GO" id="GO:0005829">
    <property type="term" value="C:cytosol"/>
    <property type="evidence" value="ECO:0007669"/>
    <property type="project" value="TreeGrafter"/>
</dbReference>
<keyword evidence="3 6" id="KW-0547">Nucleotide-binding</keyword>
<dbReference type="GO" id="GO:0046872">
    <property type="term" value="F:metal ion binding"/>
    <property type="evidence" value="ECO:0007669"/>
    <property type="project" value="UniProtKB-KW"/>
</dbReference>
<evidence type="ECO:0000313" key="9">
    <source>
        <dbReference type="EMBL" id="AZZ65809.1"/>
    </source>
</evidence>
<accession>A0A3Q9V5V7</accession>
<dbReference type="Pfam" id="PF12631">
    <property type="entry name" value="MnmE_helical"/>
    <property type="match status" value="1"/>
</dbReference>
<dbReference type="GO" id="GO:0005525">
    <property type="term" value="F:GTP binding"/>
    <property type="evidence" value="ECO:0007669"/>
    <property type="project" value="UniProtKB-UniRule"/>
</dbReference>
<feature type="binding site" evidence="6">
    <location>
        <position position="251"/>
    </location>
    <ligand>
        <name>K(+)</name>
        <dbReference type="ChEBI" id="CHEBI:29103"/>
    </ligand>
</feature>
<feature type="binding site" evidence="6">
    <location>
        <position position="449"/>
    </location>
    <ligand>
        <name>(6S)-5-formyl-5,6,7,8-tetrahydrofolate</name>
        <dbReference type="ChEBI" id="CHEBI:57457"/>
    </ligand>
</feature>
<dbReference type="GO" id="GO:0030488">
    <property type="term" value="P:tRNA methylation"/>
    <property type="evidence" value="ECO:0007669"/>
    <property type="project" value="TreeGrafter"/>
</dbReference>
<feature type="binding site" evidence="6">
    <location>
        <position position="236"/>
    </location>
    <ligand>
        <name>Mg(2+)</name>
        <dbReference type="ChEBI" id="CHEBI:18420"/>
    </ligand>
</feature>
<keyword evidence="6" id="KW-0479">Metal-binding</keyword>
<dbReference type="CDD" id="cd14858">
    <property type="entry name" value="TrmE_N"/>
    <property type="match status" value="1"/>
</dbReference>
<evidence type="ECO:0000256" key="4">
    <source>
        <dbReference type="ARBA" id="ARBA00022958"/>
    </source>
</evidence>
<dbReference type="Pfam" id="PF01926">
    <property type="entry name" value="MMR_HSR1"/>
    <property type="match status" value="1"/>
</dbReference>
<keyword evidence="6" id="KW-0460">Magnesium</keyword>
<dbReference type="PANTHER" id="PTHR42714">
    <property type="entry name" value="TRNA MODIFICATION GTPASE GTPBP3"/>
    <property type="match status" value="1"/>
</dbReference>
<evidence type="ECO:0000256" key="5">
    <source>
        <dbReference type="ARBA" id="ARBA00023134"/>
    </source>
</evidence>
<name>A0A3Q9V5V7_9BACT</name>
<dbReference type="Proteomes" id="UP000256585">
    <property type="component" value="Chromosome"/>
</dbReference>
<feature type="binding site" evidence="6">
    <location>
        <position position="27"/>
    </location>
    <ligand>
        <name>(6S)-5-formyl-5,6,7,8-tetrahydrofolate</name>
        <dbReference type="ChEBI" id="CHEBI:57457"/>
    </ligand>
</feature>
<dbReference type="Gene3D" id="1.20.120.430">
    <property type="entry name" value="tRNA modification GTPase MnmE domain 2"/>
    <property type="match status" value="1"/>
</dbReference>
<dbReference type="Pfam" id="PF10396">
    <property type="entry name" value="TrmE_N"/>
    <property type="match status" value="1"/>
</dbReference>
<dbReference type="InterPro" id="IPR025867">
    <property type="entry name" value="MnmE_helical"/>
</dbReference>
<feature type="binding site" evidence="6">
    <location>
        <position position="86"/>
    </location>
    <ligand>
        <name>(6S)-5-formyl-5,6,7,8-tetrahydrofolate</name>
        <dbReference type="ChEBI" id="CHEBI:57457"/>
    </ligand>
</feature>
<keyword evidence="6" id="KW-0963">Cytoplasm</keyword>
<protein>
    <recommendedName>
        <fullName evidence="6">tRNA modification GTPase MnmE</fullName>
        <ecNumber evidence="6">3.6.-.-</ecNumber>
    </recommendedName>
</protein>
<sequence>MLNKNYINDTIAAISSGNINQAISIIRLSGPEAIEIIKKIYKGKIGKDKTITYGYIVDPSNNKIIDEVLVNFFIGSKNYIGQDTVEINAHGGIIVTNKILNLIIANGARLAERGEFSKRAFLNGKISLDKAEAINSLIHAKTNIQTEIAIKQFDNKDDLIIEKLEQQLLNIISIIEINIDYSDYNDIEQMNSNKLIKLITNLKNNIEQIIKKSENAVDVYNGIKVAIVGKPNVGKSSLLNVLLGKEKAIVTDIAGTTRDIVEGDYEINGIPFKIIDTAGIRKTNNKVEYIGIQRSIETINEAKIIIHLFTPELKENEEDKTIKELSKNKIYIPVINKSDLLTKKVSKNFVQISAINKNIWELKNALIKNYLNLDYSDPELIYNTRRLGLLKHANNCLYDALNGLKQGFGPEVVILDINKSWSLLREILNKEYDNETLLDNMFSKFCLGK</sequence>
<keyword evidence="4 6" id="KW-0630">Potassium</keyword>
<dbReference type="GO" id="GO:0003924">
    <property type="term" value="F:GTPase activity"/>
    <property type="evidence" value="ECO:0007669"/>
    <property type="project" value="UniProtKB-UniRule"/>
</dbReference>
<dbReference type="SUPFAM" id="SSF103025">
    <property type="entry name" value="Folate-binding domain"/>
    <property type="match status" value="1"/>
</dbReference>
<comment type="subunit">
    <text evidence="6">Homodimer. Heterotetramer of two MnmE and two MnmG subunits.</text>
</comment>
<feature type="binding site" evidence="6">
    <location>
        <position position="257"/>
    </location>
    <ligand>
        <name>Mg(2+)</name>
        <dbReference type="ChEBI" id="CHEBI:18420"/>
    </ligand>
</feature>
<dbReference type="OrthoDB" id="9805918at2"/>
<feature type="domain" description="TrmE-type G" evidence="8">
    <location>
        <begin position="222"/>
        <end position="371"/>
    </location>
</feature>
<dbReference type="InterPro" id="IPR004520">
    <property type="entry name" value="GTPase_MnmE"/>
</dbReference>
<evidence type="ECO:0000256" key="6">
    <source>
        <dbReference type="HAMAP-Rule" id="MF_00379"/>
    </source>
</evidence>
<keyword evidence="2 6" id="KW-0819">tRNA processing</keyword>
<comment type="cofactor">
    <cofactor evidence="6">
        <name>K(+)</name>
        <dbReference type="ChEBI" id="CHEBI:29103"/>
    </cofactor>
    <text evidence="6">Binds 1 potassium ion per subunit.</text>
</comment>
<dbReference type="PANTHER" id="PTHR42714:SF2">
    <property type="entry name" value="TRNA MODIFICATION GTPASE GTPBP3, MITOCHONDRIAL"/>
    <property type="match status" value="1"/>
</dbReference>
<feature type="binding site" evidence="6">
    <location>
        <position position="253"/>
    </location>
    <ligand>
        <name>K(+)</name>
        <dbReference type="ChEBI" id="CHEBI:29103"/>
    </ligand>
</feature>
<dbReference type="Gene3D" id="3.30.1360.120">
    <property type="entry name" value="Probable tRNA modification gtpase trme, domain 1"/>
    <property type="match status" value="1"/>
</dbReference>
<organism evidence="9 10">
    <name type="scientific">Metamycoplasma phocicerebrale</name>
    <dbReference type="NCBI Taxonomy" id="142649"/>
    <lineage>
        <taxon>Bacteria</taxon>
        <taxon>Bacillati</taxon>
        <taxon>Mycoplasmatota</taxon>
        <taxon>Mycoplasmoidales</taxon>
        <taxon>Metamycoplasmataceae</taxon>
        <taxon>Metamycoplasma</taxon>
    </lineage>
</organism>
<dbReference type="GO" id="GO:0002098">
    <property type="term" value="P:tRNA wobble uridine modification"/>
    <property type="evidence" value="ECO:0007669"/>
    <property type="project" value="TreeGrafter"/>
</dbReference>
<dbReference type="CDD" id="cd04164">
    <property type="entry name" value="trmE"/>
    <property type="match status" value="1"/>
</dbReference>
<evidence type="ECO:0000256" key="3">
    <source>
        <dbReference type="ARBA" id="ARBA00022741"/>
    </source>
</evidence>
<comment type="subcellular location">
    <subcellularLocation>
        <location evidence="6">Cytoplasm</location>
    </subcellularLocation>
</comment>
<comment type="function">
    <text evidence="6">Exhibits a very high intrinsic GTPase hydrolysis rate. Involved in the addition of a carboxymethylaminomethyl (cmnm) group at the wobble position (U34) of certain tRNAs, forming tRNA-cmnm(5)s(2)U34.</text>
</comment>
<dbReference type="InterPro" id="IPR027417">
    <property type="entry name" value="P-loop_NTPase"/>
</dbReference>
<comment type="caution">
    <text evidence="6">Lacks conserved residue(s) required for the propagation of feature annotation.</text>
</comment>